<sequence>MAEDYDVWKKVAQPYVIPEQIDTIALKTYFNNNCKARNILLSEIFCTDFYRVSHLKTANEIWSALKNFRQGTTNIKELRRDLFKKEYIKCASSSNSIVLALIHAMSDEQLEQFEDEDLALAANKISQAMNNVRYRKKYGPAHCFECGGLDHIHSHCPKLGRGKKEDNGEEKTKDNKPKSMFVGPSTVFKGKKTKENLKKMFDQVYAAFEPLSDVDGESEDEEKGKNISGVCFMARGESDSECEDNEENVWIVDSGCSRNMAGESIIFGDAFTSAVLATGLVKGEDGRIFEDGSDDDDEVEGLDFGESFAPVARIEAIRLLLAFAALKGFKLYQMDVKSAFLNGFIQEEVYVNQPPGFENPDFPNHIYVNDIIFGCPTHALVVEFGETMRRELEMSMMGELSYFLGLQIKQTPQGCSSLD</sequence>
<gene>
    <name evidence="3" type="primary">OSIGBa0107E14.5</name>
</gene>
<feature type="region of interest" description="Disordered" evidence="1">
    <location>
        <begin position="158"/>
        <end position="180"/>
    </location>
</feature>
<dbReference type="EMBL" id="CR855132">
    <property type="protein sequence ID" value="CAH66675.1"/>
    <property type="molecule type" value="Genomic_DNA"/>
</dbReference>
<feature type="domain" description="Reverse transcriptase Ty1/copia-type" evidence="2">
    <location>
        <begin position="299"/>
        <end position="366"/>
    </location>
</feature>
<protein>
    <submittedName>
        <fullName evidence="3">OSIGBa0107E14.5 protein</fullName>
    </submittedName>
</protein>
<name>Q01KP6_ORYSA</name>
<reference evidence="3" key="2">
    <citation type="submission" date="2004-10" db="EMBL/GenBank/DDBJ databases">
        <title>Chromosome-wide comparison between domesticated rice subspecies indica and japonica.</title>
        <authorList>
            <person name="Han B."/>
        </authorList>
    </citation>
    <scope>NUCLEOTIDE SEQUENCE</scope>
</reference>
<reference evidence="3" key="1">
    <citation type="journal article" date="2002" name="Nature">
        <title>Sequence and analysis of rice chromosome 4.</title>
        <authorList>
            <person name="Feng Q."/>
            <person name="Zhang Y."/>
            <person name="Hao P."/>
            <person name="Wang S."/>
            <person name="Fu G."/>
            <person name="Huang Y."/>
            <person name="Li Y."/>
            <person name="Zhu J."/>
            <person name="Liu Y."/>
            <person name="Hu X."/>
            <person name="Jia P."/>
            <person name="Zhang Y."/>
            <person name="Zhao Q."/>
            <person name="Ying K."/>
            <person name="Yu S."/>
            <person name="Tang Y."/>
            <person name="Weng Q."/>
            <person name="Zhang L."/>
            <person name="Lu Y."/>
            <person name="Mu J."/>
            <person name="Lu Y."/>
            <person name="Zhang L.S."/>
            <person name="Yu Z."/>
            <person name="Fan D."/>
            <person name="Liu X."/>
            <person name="Lu T."/>
            <person name="Li C."/>
            <person name="Wu Y."/>
            <person name="Sun T."/>
            <person name="Lei H."/>
            <person name="Li T."/>
            <person name="Hu H."/>
            <person name="Guan J."/>
            <person name="Wu M."/>
            <person name="Zhang R."/>
            <person name="Zhou B."/>
            <person name="Chen Z."/>
            <person name="Chen L."/>
            <person name="Jin Z."/>
            <person name="Wang R."/>
            <person name="Yin H."/>
            <person name="Cai Z."/>
            <person name="Ren S."/>
            <person name="Lv G."/>
            <person name="Gu W."/>
            <person name="Zhu G."/>
            <person name="Tu Y."/>
            <person name="Jia J."/>
            <person name="Zhang Y."/>
            <person name="Chen J."/>
            <person name="Kang H."/>
            <person name="Chen X."/>
            <person name="Shao C."/>
            <person name="Sun Y."/>
            <person name="Hu Q."/>
            <person name="Zhang X."/>
            <person name="Zhang W."/>
            <person name="Wang L."/>
            <person name="Ding C."/>
            <person name="Sheng H."/>
            <person name="Gu J."/>
            <person name="Chen S."/>
            <person name="Ni L."/>
            <person name="Zhu F."/>
            <person name="Chen W."/>
            <person name="Lan L."/>
            <person name="Lai Y."/>
            <person name="Cheng Z."/>
            <person name="Gu M."/>
            <person name="Jiang J."/>
            <person name="Li J."/>
            <person name="Hong G."/>
            <person name="Xue Y."/>
            <person name="Han B."/>
        </authorList>
    </citation>
    <scope>NUCLEOTIDE SEQUENCE</scope>
</reference>
<evidence type="ECO:0000256" key="1">
    <source>
        <dbReference type="SAM" id="MobiDB-lite"/>
    </source>
</evidence>
<feature type="compositionally biased region" description="Basic and acidic residues" evidence="1">
    <location>
        <begin position="162"/>
        <end position="177"/>
    </location>
</feature>
<dbReference type="InterPro" id="IPR013103">
    <property type="entry name" value="RVT_2"/>
</dbReference>
<accession>Q01KP6</accession>
<dbReference type="Pfam" id="PF07727">
    <property type="entry name" value="RVT_2"/>
    <property type="match status" value="1"/>
</dbReference>
<organism evidence="3">
    <name type="scientific">Oryza sativa</name>
    <name type="common">Rice</name>
    <dbReference type="NCBI Taxonomy" id="4530"/>
    <lineage>
        <taxon>Eukaryota</taxon>
        <taxon>Viridiplantae</taxon>
        <taxon>Streptophyta</taxon>
        <taxon>Embryophyta</taxon>
        <taxon>Tracheophyta</taxon>
        <taxon>Spermatophyta</taxon>
        <taxon>Magnoliopsida</taxon>
        <taxon>Liliopsida</taxon>
        <taxon>Poales</taxon>
        <taxon>Poaceae</taxon>
        <taxon>BOP clade</taxon>
        <taxon>Oryzoideae</taxon>
        <taxon>Oryzeae</taxon>
        <taxon>Oryzinae</taxon>
        <taxon>Oryza</taxon>
    </lineage>
</organism>
<evidence type="ECO:0000313" key="3">
    <source>
        <dbReference type="EMBL" id="CAH66675.1"/>
    </source>
</evidence>
<proteinExistence type="predicted"/>
<evidence type="ECO:0000259" key="2">
    <source>
        <dbReference type="Pfam" id="PF07727"/>
    </source>
</evidence>
<dbReference type="AlphaFoldDB" id="Q01KP6"/>